<dbReference type="GO" id="GO:0005737">
    <property type="term" value="C:cytoplasm"/>
    <property type="evidence" value="ECO:0007669"/>
    <property type="project" value="TreeGrafter"/>
</dbReference>
<feature type="region of interest" description="Disordered" evidence="2">
    <location>
        <begin position="1"/>
        <end position="101"/>
    </location>
</feature>
<feature type="compositionally biased region" description="Pro residues" evidence="2">
    <location>
        <begin position="9"/>
        <end position="23"/>
    </location>
</feature>
<keyword evidence="5" id="KW-1185">Reference proteome</keyword>
<evidence type="ECO:0000256" key="2">
    <source>
        <dbReference type="SAM" id="MobiDB-lite"/>
    </source>
</evidence>
<sequence length="158" mass="17306">MDNQEQQPLLPPPLPQPFTPPQHSPQNAAKPPTSRRTDFSPNDGNPNNHSLYLTAPTATPLATQSSTAQSATASPGHSALTCHKSPRPPAHPFTSDPHKIAPIEKIPYDIHAFSSHSPAYHPRNILEDKPSDQSSRWSSGTNDHMQYITIKLEKMAIV</sequence>
<dbReference type="Gene3D" id="2.60.120.260">
    <property type="entry name" value="Galactose-binding domain-like"/>
    <property type="match status" value="1"/>
</dbReference>
<feature type="region of interest" description="Disordered" evidence="2">
    <location>
        <begin position="114"/>
        <end position="141"/>
    </location>
</feature>
<keyword evidence="1" id="KW-0677">Repeat</keyword>
<feature type="compositionally biased region" description="Polar residues" evidence="2">
    <location>
        <begin position="132"/>
        <end position="141"/>
    </location>
</feature>
<comment type="caution">
    <text evidence="4">The sequence shown here is derived from an EMBL/GenBank/DDBJ whole genome shotgun (WGS) entry which is preliminary data.</text>
</comment>
<dbReference type="AlphaFoldDB" id="A0A433BA13"/>
<evidence type="ECO:0000313" key="4">
    <source>
        <dbReference type="EMBL" id="RUP18673.1"/>
    </source>
</evidence>
<evidence type="ECO:0000259" key="3">
    <source>
        <dbReference type="Pfam" id="PF06588"/>
    </source>
</evidence>
<dbReference type="OrthoDB" id="10052615at2759"/>
<proteinExistence type="predicted"/>
<evidence type="ECO:0000256" key="1">
    <source>
        <dbReference type="ARBA" id="ARBA00022737"/>
    </source>
</evidence>
<gene>
    <name evidence="4" type="ORF">BC936DRAFT_139367</name>
</gene>
<dbReference type="Proteomes" id="UP000268093">
    <property type="component" value="Unassembled WGS sequence"/>
</dbReference>
<dbReference type="EMBL" id="RBNI01014820">
    <property type="protein sequence ID" value="RUP18673.1"/>
    <property type="molecule type" value="Genomic_DNA"/>
</dbReference>
<protein>
    <submittedName>
        <fullName evidence="4">Muskelin N-terminus-domain-containing protein</fullName>
    </submittedName>
</protein>
<dbReference type="InterPro" id="IPR052456">
    <property type="entry name" value="CTLH_complex_component"/>
</dbReference>
<feature type="compositionally biased region" description="Polar residues" evidence="2">
    <location>
        <begin position="39"/>
        <end position="51"/>
    </location>
</feature>
<dbReference type="Pfam" id="PF06588">
    <property type="entry name" value="Muskelin_N"/>
    <property type="match status" value="1"/>
</dbReference>
<evidence type="ECO:0000313" key="5">
    <source>
        <dbReference type="Proteomes" id="UP000268093"/>
    </source>
</evidence>
<reference evidence="4 5" key="1">
    <citation type="journal article" date="2018" name="New Phytol.">
        <title>Phylogenomics of Endogonaceae and evolution of mycorrhizas within Mucoromycota.</title>
        <authorList>
            <person name="Chang Y."/>
            <person name="Desiro A."/>
            <person name="Na H."/>
            <person name="Sandor L."/>
            <person name="Lipzen A."/>
            <person name="Clum A."/>
            <person name="Barry K."/>
            <person name="Grigoriev I.V."/>
            <person name="Martin F.M."/>
            <person name="Stajich J.E."/>
            <person name="Smith M.E."/>
            <person name="Bonito G."/>
            <person name="Spatafora J.W."/>
        </authorList>
    </citation>
    <scope>NUCLEOTIDE SEQUENCE [LARGE SCALE GENOMIC DNA]</scope>
    <source>
        <strain evidence="4 5">GMNB39</strain>
    </source>
</reference>
<feature type="non-terminal residue" evidence="4">
    <location>
        <position position="158"/>
    </location>
</feature>
<dbReference type="InterPro" id="IPR010565">
    <property type="entry name" value="Muskelin_N"/>
</dbReference>
<accession>A0A433BA13</accession>
<feature type="domain" description="Muskelin N-terminal" evidence="3">
    <location>
        <begin position="104"/>
        <end position="158"/>
    </location>
</feature>
<name>A0A433BA13_9FUNG</name>
<dbReference type="PANTHER" id="PTHR15526:SF5">
    <property type="entry name" value="MUSKELIN"/>
    <property type="match status" value="1"/>
</dbReference>
<dbReference type="PANTHER" id="PTHR15526">
    <property type="entry name" value="MUSKELIN"/>
    <property type="match status" value="1"/>
</dbReference>
<feature type="compositionally biased region" description="Low complexity" evidence="2">
    <location>
        <begin position="53"/>
        <end position="74"/>
    </location>
</feature>
<organism evidence="4 5">
    <name type="scientific">Jimgerdemannia flammicorona</name>
    <dbReference type="NCBI Taxonomy" id="994334"/>
    <lineage>
        <taxon>Eukaryota</taxon>
        <taxon>Fungi</taxon>
        <taxon>Fungi incertae sedis</taxon>
        <taxon>Mucoromycota</taxon>
        <taxon>Mucoromycotina</taxon>
        <taxon>Endogonomycetes</taxon>
        <taxon>Endogonales</taxon>
        <taxon>Endogonaceae</taxon>
        <taxon>Jimgerdemannia</taxon>
    </lineage>
</organism>